<feature type="compositionally biased region" description="Low complexity" evidence="1">
    <location>
        <begin position="172"/>
        <end position="194"/>
    </location>
</feature>
<protein>
    <submittedName>
        <fullName evidence="2">Unnamed protein product</fullName>
    </submittedName>
</protein>
<dbReference type="AlphaFoldDB" id="A0A9W6Z7X5"/>
<dbReference type="Proteomes" id="UP001165063">
    <property type="component" value="Unassembled WGS sequence"/>
</dbReference>
<sequence>MRVIDTTHVDFKVPEKITFKDWVTHQNDFTFSVDDADVCLENNDAVEKSTGDFEFPVKLVSGEDITGAMNHGGGDNVNVTDVSKEKNVNSNSSNSNVNSNSSNSNIKSNSSNSNSTSSTDHNIEVNALPNEENGFSRNRDTRFSGNRNFSRNRDICFASNRDFSRNGGCFSGNRNSSSSSSNGGSGSSSSNGGSSKRRQAFEVDNVDQLGGEVVELGRDSKYPRRNSQLISHQCENSNDSIPVQNSLREMELTRQASEMSNQEVIDNAITFEEWENSEDMESLTVDESQRAARALIEDGIIQDSKRNTRTTNPATERIKVPKNLTTTFNDSTTSYVLPVDGHYLRKKTVIRCVSIAKINFDESQLNEETPTLKQAMNGPDRNKWIAAMEKQLNELVENGTWEENQILTDDPEIKARAVRTQWIFNKKRDGSYKARLF</sequence>
<name>A0A9W6Z7X5_AMBMO</name>
<reference evidence="2" key="1">
    <citation type="submission" date="2023-04" db="EMBL/GenBank/DDBJ databases">
        <title>Ambrosiozyma monospora NBRC 1965.</title>
        <authorList>
            <person name="Ichikawa N."/>
            <person name="Sato H."/>
            <person name="Tonouchi N."/>
        </authorList>
    </citation>
    <scope>NUCLEOTIDE SEQUENCE</scope>
    <source>
        <strain evidence="2">NBRC 1965</strain>
    </source>
</reference>
<dbReference type="OrthoDB" id="411615at2759"/>
<feature type="compositionally biased region" description="Low complexity" evidence="1">
    <location>
        <begin position="88"/>
        <end position="118"/>
    </location>
</feature>
<feature type="region of interest" description="Disordered" evidence="1">
    <location>
        <begin position="172"/>
        <end position="206"/>
    </location>
</feature>
<organism evidence="2 3">
    <name type="scientific">Ambrosiozyma monospora</name>
    <name type="common">Yeast</name>
    <name type="synonym">Endomycopsis monosporus</name>
    <dbReference type="NCBI Taxonomy" id="43982"/>
    <lineage>
        <taxon>Eukaryota</taxon>
        <taxon>Fungi</taxon>
        <taxon>Dikarya</taxon>
        <taxon>Ascomycota</taxon>
        <taxon>Saccharomycotina</taxon>
        <taxon>Pichiomycetes</taxon>
        <taxon>Pichiales</taxon>
        <taxon>Pichiaceae</taxon>
        <taxon>Ambrosiozyma</taxon>
    </lineage>
</organism>
<comment type="caution">
    <text evidence="2">The sequence shown here is derived from an EMBL/GenBank/DDBJ whole genome shotgun (WGS) entry which is preliminary data.</text>
</comment>
<feature type="region of interest" description="Disordered" evidence="1">
    <location>
        <begin position="86"/>
        <end position="149"/>
    </location>
</feature>
<keyword evidence="3" id="KW-1185">Reference proteome</keyword>
<evidence type="ECO:0000256" key="1">
    <source>
        <dbReference type="SAM" id="MobiDB-lite"/>
    </source>
</evidence>
<proteinExistence type="predicted"/>
<evidence type="ECO:0000313" key="2">
    <source>
        <dbReference type="EMBL" id="GMG55837.1"/>
    </source>
</evidence>
<gene>
    <name evidence="2" type="ORF">Amon01_000790600</name>
</gene>
<evidence type="ECO:0000313" key="3">
    <source>
        <dbReference type="Proteomes" id="UP001165063"/>
    </source>
</evidence>
<dbReference type="EMBL" id="BSXU01006259">
    <property type="protein sequence ID" value="GMG55837.1"/>
    <property type="molecule type" value="Genomic_DNA"/>
</dbReference>
<accession>A0A9W6Z7X5</accession>